<dbReference type="EMBL" id="JASGCB010000012">
    <property type="protein sequence ID" value="MDI9260253.1"/>
    <property type="molecule type" value="Genomic_DNA"/>
</dbReference>
<evidence type="ECO:0000313" key="1">
    <source>
        <dbReference type="EMBL" id="MDI9260253.1"/>
    </source>
</evidence>
<dbReference type="InterPro" id="IPR009910">
    <property type="entry name" value="DUF1450"/>
</dbReference>
<keyword evidence="2" id="KW-1185">Reference proteome</keyword>
<dbReference type="Proteomes" id="UP001529245">
    <property type="component" value="Unassembled WGS sequence"/>
</dbReference>
<dbReference type="RefSeq" id="WP_283203741.1">
    <property type="nucleotide sequence ID" value="NZ_JASGCB010000012.1"/>
</dbReference>
<accession>A0ABT6XYU2</accession>
<dbReference type="Pfam" id="PF07293">
    <property type="entry name" value="DUF1450"/>
    <property type="match status" value="1"/>
</dbReference>
<comment type="caution">
    <text evidence="1">The sequence shown here is derived from an EMBL/GenBank/DDBJ whole genome shotgun (WGS) entry which is preliminary data.</text>
</comment>
<protein>
    <submittedName>
        <fullName evidence="1">DUF1450 domain-containing protein</fullName>
    </submittedName>
</protein>
<proteinExistence type="predicted"/>
<gene>
    <name evidence="1" type="ORF">QID03_08615</name>
</gene>
<organism evidence="1 2">
    <name type="scientific">Alicyclobacillus sendaiensis PA2</name>
    <dbReference type="NCBI Taxonomy" id="3029425"/>
    <lineage>
        <taxon>Bacteria</taxon>
        <taxon>Bacillati</taxon>
        <taxon>Bacillota</taxon>
        <taxon>Bacilli</taxon>
        <taxon>Bacillales</taxon>
        <taxon>Alicyclobacillaceae</taxon>
        <taxon>Alicyclobacillus</taxon>
    </lineage>
</organism>
<sequence>MVSLELAWCVNNALTGVREAIERVAAERPDLMVKKYACVEQCGLCARQPFALVGDDVVTAESPSSLAHRLLAAVREAERQPGPRELPPA</sequence>
<name>A0ABT6XYU2_ALISE</name>
<evidence type="ECO:0000313" key="2">
    <source>
        <dbReference type="Proteomes" id="UP001529245"/>
    </source>
</evidence>
<reference evidence="1 2" key="1">
    <citation type="submission" date="2023-04" db="EMBL/GenBank/DDBJ databases">
        <title>A. sendaiensis sub sp. chiapanensis a novel subspecie with specific adaptation in bacterial cell wall isolated from an active volcano.</title>
        <authorList>
            <person name="Alvarez Gutierrez P.E."/>
            <person name="Ortiz Cortes L.Y."/>
        </authorList>
    </citation>
    <scope>NUCLEOTIDE SEQUENCE [LARGE SCALE GENOMIC DNA]</scope>
    <source>
        <strain evidence="1 2">PA2</strain>
    </source>
</reference>